<evidence type="ECO:0000256" key="12">
    <source>
        <dbReference type="ARBA" id="ARBA00023015"/>
    </source>
</evidence>
<reference evidence="23" key="2">
    <citation type="submission" date="2025-08" db="UniProtKB">
        <authorList>
            <consortium name="Ensembl"/>
        </authorList>
    </citation>
    <scope>IDENTIFICATION</scope>
</reference>
<dbReference type="Proteomes" id="UP000472263">
    <property type="component" value="Chromosome 16"/>
</dbReference>
<dbReference type="Gene3D" id="1.10.10.60">
    <property type="entry name" value="Homeodomain-like"/>
    <property type="match status" value="1"/>
</dbReference>
<keyword evidence="7 17" id="KW-0863">Zinc-finger</keyword>
<dbReference type="GO" id="GO:0016887">
    <property type="term" value="F:ATP hydrolysis activity"/>
    <property type="evidence" value="ECO:0007669"/>
    <property type="project" value="TreeGrafter"/>
</dbReference>
<dbReference type="PROSITE" id="PS51194">
    <property type="entry name" value="HELICASE_CTER"/>
    <property type="match status" value="1"/>
</dbReference>
<keyword evidence="10" id="KW-0067">ATP-binding</keyword>
<feature type="domain" description="Chromo" evidence="19">
    <location>
        <begin position="293"/>
        <end position="349"/>
    </location>
</feature>
<organism evidence="23 24">
    <name type="scientific">Myripristis murdjan</name>
    <name type="common">pinecone soldierfish</name>
    <dbReference type="NCBI Taxonomy" id="586833"/>
    <lineage>
        <taxon>Eukaryota</taxon>
        <taxon>Metazoa</taxon>
        <taxon>Chordata</taxon>
        <taxon>Craniata</taxon>
        <taxon>Vertebrata</taxon>
        <taxon>Euteleostomi</taxon>
        <taxon>Actinopterygii</taxon>
        <taxon>Neopterygii</taxon>
        <taxon>Teleostei</taxon>
        <taxon>Neoteleostei</taxon>
        <taxon>Acanthomorphata</taxon>
        <taxon>Holocentriformes</taxon>
        <taxon>Holocentridae</taxon>
        <taxon>Myripristis</taxon>
    </lineage>
</organism>
<evidence type="ECO:0000256" key="6">
    <source>
        <dbReference type="ARBA" id="ARBA00022741"/>
    </source>
</evidence>
<dbReference type="InterPro" id="IPR009463">
    <property type="entry name" value="DUF1087"/>
</dbReference>
<dbReference type="InterPro" id="IPR012957">
    <property type="entry name" value="CHD_C2"/>
</dbReference>
<dbReference type="SMART" id="SM00249">
    <property type="entry name" value="PHD"/>
    <property type="match status" value="2"/>
</dbReference>
<evidence type="ECO:0000256" key="16">
    <source>
        <dbReference type="ARBA" id="ARBA00049360"/>
    </source>
</evidence>
<comment type="subcellular location">
    <subcellularLocation>
        <location evidence="1">Nucleus</location>
    </subcellularLocation>
</comment>
<dbReference type="Gene3D" id="3.30.40.10">
    <property type="entry name" value="Zinc/RING finger domain, C3HC4 (zinc finger)"/>
    <property type="match status" value="2"/>
</dbReference>
<dbReference type="CDD" id="cd18662">
    <property type="entry name" value="CD2_tandem_CHD3-4_like"/>
    <property type="match status" value="1"/>
</dbReference>
<dbReference type="CDD" id="cd18667">
    <property type="entry name" value="CD1_tandem_CHD3-4_like"/>
    <property type="match status" value="1"/>
</dbReference>
<feature type="domain" description="Helicase C-terminal" evidence="22">
    <location>
        <begin position="807"/>
        <end position="956"/>
    </location>
</feature>
<keyword evidence="8" id="KW-0378">Hydrolase</keyword>
<keyword evidence="12" id="KW-0805">Transcription regulation</keyword>
<keyword evidence="3" id="KW-0597">Phosphoprotein</keyword>
<feature type="region of interest" description="Disordered" evidence="18">
    <location>
        <begin position="186"/>
        <end position="206"/>
    </location>
</feature>
<dbReference type="Pfam" id="PF08074">
    <property type="entry name" value="CHDCT2"/>
    <property type="match status" value="1"/>
</dbReference>
<feature type="compositionally biased region" description="Pro residues" evidence="18">
    <location>
        <begin position="80"/>
        <end position="94"/>
    </location>
</feature>
<dbReference type="SUPFAM" id="SSF54160">
    <property type="entry name" value="Chromo domain-like"/>
    <property type="match status" value="2"/>
</dbReference>
<dbReference type="FunFam" id="3.30.40.10:FF:000011">
    <property type="entry name" value="chromodomain-helicase-DNA-binding protein 4 isoform X1"/>
    <property type="match status" value="1"/>
</dbReference>
<keyword evidence="9" id="KW-0862">Zinc</keyword>
<evidence type="ECO:0000256" key="2">
    <source>
        <dbReference type="ARBA" id="ARBA00007025"/>
    </source>
</evidence>
<dbReference type="InterPro" id="IPR009462">
    <property type="entry name" value="CHD_II_SANT-like"/>
</dbReference>
<dbReference type="PROSITE" id="PS00690">
    <property type="entry name" value="DEAH_ATP_HELICASE"/>
    <property type="match status" value="1"/>
</dbReference>
<dbReference type="Gene3D" id="3.40.50.300">
    <property type="entry name" value="P-loop containing nucleotide triphosphate hydrolases"/>
    <property type="match status" value="1"/>
</dbReference>
<evidence type="ECO:0000259" key="21">
    <source>
        <dbReference type="PROSITE" id="PS51192"/>
    </source>
</evidence>
<evidence type="ECO:0000256" key="14">
    <source>
        <dbReference type="ARBA" id="ARBA00023163"/>
    </source>
</evidence>
<dbReference type="InterPro" id="IPR000330">
    <property type="entry name" value="SNF2_N"/>
</dbReference>
<comment type="catalytic activity">
    <reaction evidence="16">
        <text>ATP + H2O = ADP + phosphate + H(+)</text>
        <dbReference type="Rhea" id="RHEA:13065"/>
        <dbReference type="ChEBI" id="CHEBI:15377"/>
        <dbReference type="ChEBI" id="CHEBI:15378"/>
        <dbReference type="ChEBI" id="CHEBI:30616"/>
        <dbReference type="ChEBI" id="CHEBI:43474"/>
        <dbReference type="ChEBI" id="CHEBI:456216"/>
    </reaction>
</comment>
<dbReference type="SUPFAM" id="SSF57903">
    <property type="entry name" value="FYVE/PHD zinc finger"/>
    <property type="match status" value="1"/>
</dbReference>
<gene>
    <name evidence="23" type="primary">CHD4</name>
</gene>
<dbReference type="Gene3D" id="2.40.50.40">
    <property type="match status" value="2"/>
</dbReference>
<dbReference type="InterPro" id="IPR049730">
    <property type="entry name" value="SNF2/RAD54-like_C"/>
</dbReference>
<reference evidence="23" key="3">
    <citation type="submission" date="2025-09" db="UniProtKB">
        <authorList>
            <consortium name="Ensembl"/>
        </authorList>
    </citation>
    <scope>IDENTIFICATION</scope>
</reference>
<accession>A0A667YBQ4</accession>
<dbReference type="FunFam" id="3.40.50.10810:FF:000001">
    <property type="entry name" value="chromodomain-helicase-DNA-binding protein 3 isoform X1"/>
    <property type="match status" value="1"/>
</dbReference>
<dbReference type="CDD" id="cd15531">
    <property type="entry name" value="PHD1_CHD_II"/>
    <property type="match status" value="1"/>
</dbReference>
<dbReference type="InterPro" id="IPR027417">
    <property type="entry name" value="P-loop_NTPase"/>
</dbReference>
<dbReference type="PANTHER" id="PTHR45623:SF59">
    <property type="entry name" value="DNA HELICASE"/>
    <property type="match status" value="1"/>
</dbReference>
<feature type="region of interest" description="Disordered" evidence="18">
    <location>
        <begin position="1586"/>
        <end position="1608"/>
    </location>
</feature>
<feature type="compositionally biased region" description="Basic and acidic residues" evidence="18">
    <location>
        <begin position="1304"/>
        <end position="1333"/>
    </location>
</feature>
<dbReference type="Gene3D" id="3.40.50.10810">
    <property type="entry name" value="Tandem AAA-ATPase domain"/>
    <property type="match status" value="1"/>
</dbReference>
<feature type="compositionally biased region" description="Low complexity" evidence="18">
    <location>
        <begin position="1595"/>
        <end position="1608"/>
    </location>
</feature>
<evidence type="ECO:0000256" key="8">
    <source>
        <dbReference type="ARBA" id="ARBA00022801"/>
    </source>
</evidence>
<sequence>MPLIAAKNPKIAVSKMMTLMMAKWREFSTNNPLKGCATANAALAAANVAAAVENMVVAGPDGGAETGAAASPAPAAVPVTVPPPAAPPAPPAPPLRKAKTKEGKGKSRINLEFSSVDNSTEDGDGYETDHQDYCEVCQQGGEIILCDTCPRAYHMVCLDPDMEKAPEGKWSCPHCEKEGIQWEAREDLSEAEGEDEEERRDEGVEEEDDHHIEFCRVCKDGGELLCCDTCPSSYHIHCLNPPLPEIPNGEWICPRCTCPPMKGKVQKVLTWRWGEPPAPTPVPRPADLPADAPDPPPLVGRREREFFVKWCNMSYWHCSWVQELQLELNCQVMFRNYQRKTDMDEPPPVDFGGEGDDNKSTKRKNKDPLYVHMEEEFYRYGVKMEWLMIHRILNHSVDKKNNVHYLIKWRDLPYDQSSWESEDMDIPEYDTYKQTYWNHRELMMGEEGRPGKKLKKAVKVKKAERPPANPVVDPTIKFDRQPDYLDSTGGTLHPYQLEGLNWLRFSWAQATDTILADEMGLGKTVQTAVFLYSLYKEGHSKGPFLVSAPLSTIINWEREFEMWAPDMYVVTYVGDKDSRAIIRENEFSFEGNAIRGGKKASKMKKDSTVKFHVLLTSYELITIDQAILGSIDWACLVVDEAHRLKNNQSKLLLTGTPLQNNLEELFHLLNFLTPERFNNLEGFLEEFADIAKEDQIKKLHDMLGPHMLRRLKADVFKHMPSKTELIVRVELSPMQKKYYKFILTRNFEALNTRGGGNQVSLLNVVMDLKKCCNHPYLFPAAATEAPKIPNGMYEGSALTKASGKLMLLQKMMRKLKEGGHRVLVFSQMTKMLDLLEDFLENEGYKYERIDGGVTGSMRQEAIDRFNAPGAPQFAFLLSTRAGGLGINLATADTVIIYDSDWNPHNDIQAFSRAHRIGQNKKVMIYRFVTKASVEERITQVAKKKMMLTHLVVRPGLGSKTGSMSKQELDDILKFGTEELFKDEIGDGDNKEDDSSVIHYDDKAIERLLDRNQDATEDTELQSMNEYLSSFKVAQYVVKDEEDEEEEVQREVIKQEESVDPDYWEKLLRHHYEQQQEDLARNLGKGKRTRKPVNYNDDWQEDQSDNQSDYSVASEEGDEDFDERAEGKGLRNERDKPLPPLLARVGGNIEVLGFNARQRKAFLNAVMRYGMPPQDAFTTQWLVRDLRGKSEKEFKAYVSLFMRHLCEPGADGAETFADGVPREGLSRQHVLTRIGVMSLIRKKVQEFEHVNGQWSMPWMAELEENKRAAALAAGEDPKTPSTGTPADTQPNTPAPGTHKHTYTHKIPDESEKSPASEKKGDVDTTVGKEEKEKGTGGGGGDEDKEKESEDVSKERDEKDKSSETAEKDNPAEAKGEEKKKATKQRFMFNIADGGFTELHSLWQNEERAATVTKKTFEIWHRRHDYWLLAGIIQHGYARWQDVQNDVKYAILNEPFKGEMSRGNFLEIKNKFLARRFKLLEQALVIEEQLRRAAYLNMSEDPAHPSMALNTRFSEVECLAESHQHLSKESMSGNKPANAVLHKVLKQLEELLSDMKADVTRLPATIARIPPVAVRLQMSERNILSRLASRGPEVTGQNQSQTSQQMQVPR</sequence>
<dbReference type="Pfam" id="PF00176">
    <property type="entry name" value="SNF2-rel_dom"/>
    <property type="match status" value="1"/>
</dbReference>
<dbReference type="GO" id="GO:0008270">
    <property type="term" value="F:zinc ion binding"/>
    <property type="evidence" value="ECO:0007669"/>
    <property type="project" value="UniProtKB-KW"/>
</dbReference>
<reference evidence="23" key="1">
    <citation type="submission" date="2019-06" db="EMBL/GenBank/DDBJ databases">
        <authorList>
            <consortium name="Wellcome Sanger Institute Data Sharing"/>
        </authorList>
    </citation>
    <scope>NUCLEOTIDE SEQUENCE [LARGE SCALE GENOMIC DNA]</scope>
</reference>
<dbReference type="Pfam" id="PF00628">
    <property type="entry name" value="PHD"/>
    <property type="match status" value="2"/>
</dbReference>
<dbReference type="InterPro" id="IPR014001">
    <property type="entry name" value="Helicase_ATP-bd"/>
</dbReference>
<dbReference type="Pfam" id="PF00271">
    <property type="entry name" value="Helicase_C"/>
    <property type="match status" value="1"/>
</dbReference>
<feature type="compositionally biased region" description="Basic and acidic residues" evidence="18">
    <location>
        <begin position="1340"/>
        <end position="1378"/>
    </location>
</feature>
<feature type="domain" description="PHD-type" evidence="20">
    <location>
        <begin position="131"/>
        <end position="178"/>
    </location>
</feature>
<keyword evidence="13" id="KW-0238">DNA-binding</keyword>
<feature type="region of interest" description="Disordered" evidence="18">
    <location>
        <begin position="341"/>
        <end position="364"/>
    </location>
</feature>
<feature type="compositionally biased region" description="Polar residues" evidence="18">
    <location>
        <begin position="1278"/>
        <end position="1290"/>
    </location>
</feature>
<dbReference type="GO" id="GO:0003677">
    <property type="term" value="F:DNA binding"/>
    <property type="evidence" value="ECO:0007669"/>
    <property type="project" value="UniProtKB-KW"/>
</dbReference>
<keyword evidence="11" id="KW-0156">Chromatin regulator</keyword>
<dbReference type="InterPro" id="IPR019786">
    <property type="entry name" value="Zinc_finger_PHD-type_CS"/>
</dbReference>
<dbReference type="InterPro" id="IPR038718">
    <property type="entry name" value="SNF2-like_sf"/>
</dbReference>
<feature type="region of interest" description="Disordered" evidence="18">
    <location>
        <begin position="275"/>
        <end position="296"/>
    </location>
</feature>
<dbReference type="GO" id="GO:0042393">
    <property type="term" value="F:histone binding"/>
    <property type="evidence" value="ECO:0007669"/>
    <property type="project" value="TreeGrafter"/>
</dbReference>
<dbReference type="Ensembl" id="ENSMMDT00005025612.1">
    <property type="protein sequence ID" value="ENSMMDP00005025082.1"/>
    <property type="gene ID" value="ENSMMDG00005005430.1"/>
</dbReference>
<dbReference type="PROSITE" id="PS51192">
    <property type="entry name" value="HELICASE_ATP_BIND_1"/>
    <property type="match status" value="1"/>
</dbReference>
<feature type="compositionally biased region" description="Acidic residues" evidence="18">
    <location>
        <begin position="189"/>
        <end position="206"/>
    </location>
</feature>
<dbReference type="FunFam" id="2.40.50.40:FF:000017">
    <property type="entry name" value="chromodomain-helicase-DNA-binding protein 3 isoform X3"/>
    <property type="match status" value="1"/>
</dbReference>
<feature type="compositionally biased region" description="Basic and acidic residues" evidence="18">
    <location>
        <begin position="1123"/>
        <end position="1136"/>
    </location>
</feature>
<keyword evidence="5" id="KW-0677">Repeat</keyword>
<keyword evidence="24" id="KW-1185">Reference proteome</keyword>
<dbReference type="FunFam" id="3.30.40.10:FF:000001">
    <property type="entry name" value="chromodomain-helicase-DNA-binding protein 3 isoform X1"/>
    <property type="match status" value="1"/>
</dbReference>
<dbReference type="GeneTree" id="ENSGT00940000155088"/>
<evidence type="ECO:0000256" key="5">
    <source>
        <dbReference type="ARBA" id="ARBA00022737"/>
    </source>
</evidence>
<dbReference type="InterPro" id="IPR002464">
    <property type="entry name" value="DNA/RNA_helicase_DEAH_CS"/>
</dbReference>
<dbReference type="FunFam" id="3.40.50.300:FF:000015">
    <property type="entry name" value="chromodomain-helicase-DNA-binding protein 9 isoform X1"/>
    <property type="match status" value="1"/>
</dbReference>
<dbReference type="FunFam" id="2.40.50.40:FF:000003">
    <property type="entry name" value="chromodomain-helicase-DNA-binding protein 3 isoform X1"/>
    <property type="match status" value="1"/>
</dbReference>
<dbReference type="PROSITE" id="PS50013">
    <property type="entry name" value="CHROMO_2"/>
    <property type="match status" value="2"/>
</dbReference>
<evidence type="ECO:0000256" key="10">
    <source>
        <dbReference type="ARBA" id="ARBA00022840"/>
    </source>
</evidence>
<evidence type="ECO:0000256" key="18">
    <source>
        <dbReference type="SAM" id="MobiDB-lite"/>
    </source>
</evidence>
<protein>
    <submittedName>
        <fullName evidence="23">Chromodomain helicase DNA binding protein 4</fullName>
    </submittedName>
</protein>
<feature type="compositionally biased region" description="Pro residues" evidence="18">
    <location>
        <begin position="276"/>
        <end position="296"/>
    </location>
</feature>
<feature type="domain" description="Helicase ATP-binding" evidence="21">
    <location>
        <begin position="504"/>
        <end position="675"/>
    </location>
</feature>
<dbReference type="PROSITE" id="PS01359">
    <property type="entry name" value="ZF_PHD_1"/>
    <property type="match status" value="2"/>
</dbReference>
<evidence type="ECO:0000256" key="9">
    <source>
        <dbReference type="ARBA" id="ARBA00022833"/>
    </source>
</evidence>
<evidence type="ECO:0000313" key="24">
    <source>
        <dbReference type="Proteomes" id="UP000472263"/>
    </source>
</evidence>
<dbReference type="InterPro" id="IPR013083">
    <property type="entry name" value="Znf_RING/FYVE/PHD"/>
</dbReference>
<dbReference type="FunFam" id="1.10.10.60:FF:000037">
    <property type="entry name" value="chromodomain-helicase-DNA-binding protein 3 isoform X1"/>
    <property type="match status" value="1"/>
</dbReference>
<dbReference type="CDD" id="cd18793">
    <property type="entry name" value="SF2_C_SNF"/>
    <property type="match status" value="1"/>
</dbReference>
<name>A0A667YBQ4_9TELE</name>
<dbReference type="SMART" id="SM00487">
    <property type="entry name" value="DEXDc"/>
    <property type="match status" value="1"/>
</dbReference>
<dbReference type="InterPro" id="IPR000953">
    <property type="entry name" value="Chromo/chromo_shadow_dom"/>
</dbReference>
<dbReference type="PROSITE" id="PS50016">
    <property type="entry name" value="ZF_PHD_2"/>
    <property type="match status" value="2"/>
</dbReference>
<dbReference type="InterPro" id="IPR011011">
    <property type="entry name" value="Znf_FYVE_PHD"/>
</dbReference>
<dbReference type="SMART" id="SM00490">
    <property type="entry name" value="HELICc"/>
    <property type="match status" value="1"/>
</dbReference>
<feature type="domain" description="Chromo" evidence="19">
    <location>
        <begin position="387"/>
        <end position="422"/>
    </location>
</feature>
<dbReference type="InterPro" id="IPR016197">
    <property type="entry name" value="Chromo-like_dom_sf"/>
</dbReference>
<dbReference type="GO" id="GO:0140658">
    <property type="term" value="F:ATP-dependent chromatin remodeler activity"/>
    <property type="evidence" value="ECO:0007669"/>
    <property type="project" value="TreeGrafter"/>
</dbReference>
<dbReference type="InterPro" id="IPR023780">
    <property type="entry name" value="Chromo_domain"/>
</dbReference>
<evidence type="ECO:0000256" key="17">
    <source>
        <dbReference type="PROSITE-ProRule" id="PRU00146"/>
    </source>
</evidence>
<evidence type="ECO:0000259" key="22">
    <source>
        <dbReference type="PROSITE" id="PS51194"/>
    </source>
</evidence>
<dbReference type="SMART" id="SM01147">
    <property type="entry name" value="DUF1087"/>
    <property type="match status" value="1"/>
</dbReference>
<evidence type="ECO:0000256" key="11">
    <source>
        <dbReference type="ARBA" id="ARBA00022853"/>
    </source>
</evidence>
<evidence type="ECO:0000313" key="23">
    <source>
        <dbReference type="Ensembl" id="ENSMMDP00005025082.1"/>
    </source>
</evidence>
<keyword evidence="15" id="KW-0539">Nucleus</keyword>
<dbReference type="Pfam" id="PF06461">
    <property type="entry name" value="CHDII_SANT-like"/>
    <property type="match status" value="1"/>
</dbReference>
<dbReference type="InterPro" id="IPR012958">
    <property type="entry name" value="CHD_N"/>
</dbReference>
<evidence type="ECO:0000259" key="19">
    <source>
        <dbReference type="PROSITE" id="PS50013"/>
    </source>
</evidence>
<dbReference type="Pfam" id="PF06465">
    <property type="entry name" value="DUF1087"/>
    <property type="match status" value="1"/>
</dbReference>
<dbReference type="InterPro" id="IPR001965">
    <property type="entry name" value="Znf_PHD"/>
</dbReference>
<dbReference type="PANTHER" id="PTHR45623">
    <property type="entry name" value="CHROMODOMAIN-HELICASE-DNA-BINDING PROTEIN 3-RELATED-RELATED"/>
    <property type="match status" value="1"/>
</dbReference>
<evidence type="ECO:0000256" key="4">
    <source>
        <dbReference type="ARBA" id="ARBA00022723"/>
    </source>
</evidence>
<keyword evidence="6" id="KW-0547">Nucleotide-binding</keyword>
<dbReference type="SMART" id="SM01146">
    <property type="entry name" value="DUF1086"/>
    <property type="match status" value="1"/>
</dbReference>
<dbReference type="GO" id="GO:0005524">
    <property type="term" value="F:ATP binding"/>
    <property type="evidence" value="ECO:0007669"/>
    <property type="project" value="UniProtKB-KW"/>
</dbReference>
<evidence type="ECO:0000259" key="20">
    <source>
        <dbReference type="PROSITE" id="PS50016"/>
    </source>
</evidence>
<dbReference type="GO" id="GO:0016581">
    <property type="term" value="C:NuRD complex"/>
    <property type="evidence" value="ECO:0007669"/>
    <property type="project" value="TreeGrafter"/>
</dbReference>
<feature type="region of interest" description="Disordered" evidence="18">
    <location>
        <begin position="1271"/>
        <end position="1379"/>
    </location>
</feature>
<proteinExistence type="inferred from homology"/>
<dbReference type="InterPro" id="IPR001650">
    <property type="entry name" value="Helicase_C-like"/>
</dbReference>
<dbReference type="Pfam" id="PF00385">
    <property type="entry name" value="Chromo"/>
    <property type="match status" value="1"/>
</dbReference>
<dbReference type="SUPFAM" id="SSF52540">
    <property type="entry name" value="P-loop containing nucleoside triphosphate hydrolases"/>
    <property type="match status" value="2"/>
</dbReference>
<dbReference type="SMART" id="SM00298">
    <property type="entry name" value="CHROMO"/>
    <property type="match status" value="2"/>
</dbReference>
<evidence type="ECO:0000256" key="13">
    <source>
        <dbReference type="ARBA" id="ARBA00023125"/>
    </source>
</evidence>
<comment type="similarity">
    <text evidence="2">Belongs to the SNF2/RAD54 helicase family.</text>
</comment>
<keyword evidence="4" id="KW-0479">Metal-binding</keyword>
<keyword evidence="14" id="KW-0804">Transcription</keyword>
<evidence type="ECO:0000256" key="7">
    <source>
        <dbReference type="ARBA" id="ARBA00022771"/>
    </source>
</evidence>
<evidence type="ECO:0000256" key="3">
    <source>
        <dbReference type="ARBA" id="ARBA00022553"/>
    </source>
</evidence>
<feature type="region of interest" description="Disordered" evidence="18">
    <location>
        <begin position="1078"/>
        <end position="1138"/>
    </location>
</feature>
<dbReference type="Pfam" id="PF08073">
    <property type="entry name" value="CHDNT"/>
    <property type="match status" value="1"/>
</dbReference>
<evidence type="ECO:0000256" key="15">
    <source>
        <dbReference type="ARBA" id="ARBA00023242"/>
    </source>
</evidence>
<evidence type="ECO:0000256" key="1">
    <source>
        <dbReference type="ARBA" id="ARBA00004123"/>
    </source>
</evidence>
<dbReference type="InterPro" id="IPR019787">
    <property type="entry name" value="Znf_PHD-finger"/>
</dbReference>
<feature type="region of interest" description="Disordered" evidence="18">
    <location>
        <begin position="80"/>
        <end position="124"/>
    </location>
</feature>
<feature type="domain" description="PHD-type" evidence="20">
    <location>
        <begin position="212"/>
        <end position="259"/>
    </location>
</feature>
<dbReference type="GO" id="GO:0003682">
    <property type="term" value="F:chromatin binding"/>
    <property type="evidence" value="ECO:0007669"/>
    <property type="project" value="TreeGrafter"/>
</dbReference>
<dbReference type="CDD" id="cd15532">
    <property type="entry name" value="PHD2_CHD_II"/>
    <property type="match status" value="1"/>
</dbReference>